<comment type="caution">
    <text evidence="2">The sequence shown here is derived from an EMBL/GenBank/DDBJ whole genome shotgun (WGS) entry which is preliminary data.</text>
</comment>
<accession>A0A3S5AET1</accession>
<sequence>MQAREQEKRRMEDDLAELRSAVEERKLVGRVNGYSDGDTSGRASFRSTAVGEEEQEATTLIQITT</sequence>
<gene>
    <name evidence="2" type="ORF">PXEA_LOCUS15564</name>
</gene>
<protein>
    <submittedName>
        <fullName evidence="2">Uncharacterized protein</fullName>
    </submittedName>
</protein>
<dbReference type="Proteomes" id="UP000784294">
    <property type="component" value="Unassembled WGS sequence"/>
</dbReference>
<evidence type="ECO:0000313" key="3">
    <source>
        <dbReference type="Proteomes" id="UP000784294"/>
    </source>
</evidence>
<evidence type="ECO:0000256" key="1">
    <source>
        <dbReference type="SAM" id="MobiDB-lite"/>
    </source>
</evidence>
<feature type="compositionally biased region" description="Polar residues" evidence="1">
    <location>
        <begin position="37"/>
        <end position="47"/>
    </location>
</feature>
<keyword evidence="3" id="KW-1185">Reference proteome</keyword>
<dbReference type="AlphaFoldDB" id="A0A3S5AET1"/>
<name>A0A3S5AET1_9PLAT</name>
<reference evidence="2" key="1">
    <citation type="submission" date="2018-11" db="EMBL/GenBank/DDBJ databases">
        <authorList>
            <consortium name="Pathogen Informatics"/>
        </authorList>
    </citation>
    <scope>NUCLEOTIDE SEQUENCE</scope>
</reference>
<proteinExistence type="predicted"/>
<evidence type="ECO:0000313" key="2">
    <source>
        <dbReference type="EMBL" id="VEL22124.1"/>
    </source>
</evidence>
<dbReference type="EMBL" id="CAAALY010054807">
    <property type="protein sequence ID" value="VEL22124.1"/>
    <property type="molecule type" value="Genomic_DNA"/>
</dbReference>
<feature type="region of interest" description="Disordered" evidence="1">
    <location>
        <begin position="31"/>
        <end position="65"/>
    </location>
</feature>
<organism evidence="2 3">
    <name type="scientific">Protopolystoma xenopodis</name>
    <dbReference type="NCBI Taxonomy" id="117903"/>
    <lineage>
        <taxon>Eukaryota</taxon>
        <taxon>Metazoa</taxon>
        <taxon>Spiralia</taxon>
        <taxon>Lophotrochozoa</taxon>
        <taxon>Platyhelminthes</taxon>
        <taxon>Monogenea</taxon>
        <taxon>Polyopisthocotylea</taxon>
        <taxon>Polystomatidea</taxon>
        <taxon>Polystomatidae</taxon>
        <taxon>Protopolystoma</taxon>
    </lineage>
</organism>